<comment type="caution">
    <text evidence="1">The sequence shown here is derived from an EMBL/GenBank/DDBJ whole genome shotgun (WGS) entry which is preliminary data.</text>
</comment>
<accession>A0A7J7KK66</accession>
<sequence length="103" mass="12011">MCTGHIWLCVEKRNANEWLWPPPGTCTCCVKPFYSSNLSTKWCISLTDISSTEYNEGIITITRRSLPDEKKRIESSNIEELKWFHKRLRKLLDYGRVTSEGNV</sequence>
<organism evidence="1 2">
    <name type="scientific">Bugula neritina</name>
    <name type="common">Brown bryozoan</name>
    <name type="synonym">Sertularia neritina</name>
    <dbReference type="NCBI Taxonomy" id="10212"/>
    <lineage>
        <taxon>Eukaryota</taxon>
        <taxon>Metazoa</taxon>
        <taxon>Spiralia</taxon>
        <taxon>Lophotrochozoa</taxon>
        <taxon>Bryozoa</taxon>
        <taxon>Gymnolaemata</taxon>
        <taxon>Cheilostomatida</taxon>
        <taxon>Flustrina</taxon>
        <taxon>Buguloidea</taxon>
        <taxon>Bugulidae</taxon>
        <taxon>Bugula</taxon>
    </lineage>
</organism>
<name>A0A7J7KK66_BUGNE</name>
<gene>
    <name evidence="1" type="ORF">EB796_003046</name>
</gene>
<proteinExistence type="predicted"/>
<dbReference type="EMBL" id="VXIV02000387">
    <property type="protein sequence ID" value="KAF6038643.1"/>
    <property type="molecule type" value="Genomic_DNA"/>
</dbReference>
<dbReference type="AlphaFoldDB" id="A0A7J7KK66"/>
<protein>
    <submittedName>
        <fullName evidence="1">Uncharacterized protein</fullName>
    </submittedName>
</protein>
<evidence type="ECO:0000313" key="1">
    <source>
        <dbReference type="EMBL" id="KAF6038643.1"/>
    </source>
</evidence>
<dbReference type="Proteomes" id="UP000593567">
    <property type="component" value="Unassembled WGS sequence"/>
</dbReference>
<evidence type="ECO:0000313" key="2">
    <source>
        <dbReference type="Proteomes" id="UP000593567"/>
    </source>
</evidence>
<keyword evidence="2" id="KW-1185">Reference proteome</keyword>
<reference evidence="1" key="1">
    <citation type="submission" date="2020-06" db="EMBL/GenBank/DDBJ databases">
        <title>Draft genome of Bugula neritina, a colonial animal packing powerful symbionts and potential medicines.</title>
        <authorList>
            <person name="Rayko M."/>
        </authorList>
    </citation>
    <scope>NUCLEOTIDE SEQUENCE [LARGE SCALE GENOMIC DNA]</scope>
    <source>
        <strain evidence="1">Kwan_BN1</strain>
    </source>
</reference>